<proteinExistence type="predicted"/>
<evidence type="ECO:0000313" key="1">
    <source>
        <dbReference type="EMBL" id="ABZ84229.1"/>
    </source>
</evidence>
<accession>B0TE34</accession>
<dbReference type="KEGG" id="hmo:HM1_1659"/>
<organism evidence="1 2">
    <name type="scientific">Heliobacterium modesticaldum (strain ATCC 51547 / Ice1)</name>
    <dbReference type="NCBI Taxonomy" id="498761"/>
    <lineage>
        <taxon>Bacteria</taxon>
        <taxon>Bacillati</taxon>
        <taxon>Bacillota</taxon>
        <taxon>Clostridia</taxon>
        <taxon>Eubacteriales</taxon>
        <taxon>Heliobacteriaceae</taxon>
        <taxon>Heliomicrobium</taxon>
    </lineage>
</organism>
<name>B0TE34_HELMI</name>
<protein>
    <submittedName>
        <fullName evidence="1">Uncharacterized protein</fullName>
    </submittedName>
</protein>
<dbReference type="AlphaFoldDB" id="B0TE34"/>
<gene>
    <name evidence="1" type="ORF">HM1_1659</name>
</gene>
<keyword evidence="2" id="KW-1185">Reference proteome</keyword>
<dbReference type="EMBL" id="CP000930">
    <property type="protein sequence ID" value="ABZ84229.1"/>
    <property type="molecule type" value="Genomic_DNA"/>
</dbReference>
<evidence type="ECO:0000313" key="2">
    <source>
        <dbReference type="Proteomes" id="UP000008550"/>
    </source>
</evidence>
<sequence>MLTWCHESLPLFSTGSISQLSLIFHPKSPEPARAATCINPPRSGKVVLGGLNFLALYQGIIDIIQWTRERGLFFWCQGVIDF</sequence>
<dbReference type="STRING" id="498761.HM1_1659"/>
<reference evidence="1 2" key="1">
    <citation type="journal article" date="2008" name="J. Bacteriol.">
        <title>The genome of Heliobacterium modesticaldum, a phototrophic representative of the Firmicutes containing the simplest photosynthetic apparatus.</title>
        <authorList>
            <person name="Sattley W.M."/>
            <person name="Madigan M.T."/>
            <person name="Swingley W.D."/>
            <person name="Cheung P.C."/>
            <person name="Clocksin K.M."/>
            <person name="Conrad A.L."/>
            <person name="Dejesa L.C."/>
            <person name="Honchak B.M."/>
            <person name="Jung D.O."/>
            <person name="Karbach L.E."/>
            <person name="Kurdoglu A."/>
            <person name="Lahiri S."/>
            <person name="Mastrian S.D."/>
            <person name="Page L.E."/>
            <person name="Taylor H.L."/>
            <person name="Wang Z.T."/>
            <person name="Raymond J."/>
            <person name="Chen M."/>
            <person name="Blankenship R.E."/>
            <person name="Touchman J.W."/>
        </authorList>
    </citation>
    <scope>NUCLEOTIDE SEQUENCE [LARGE SCALE GENOMIC DNA]</scope>
    <source>
        <strain evidence="2">ATCC 51547 / Ice1</strain>
    </source>
</reference>
<dbReference type="Proteomes" id="UP000008550">
    <property type="component" value="Chromosome"/>
</dbReference>
<dbReference type="HOGENOM" id="CLU_2553606_0_0_9"/>